<dbReference type="InterPro" id="IPR049241">
    <property type="entry name" value="DUF6876"/>
</dbReference>
<dbReference type="AlphaFoldDB" id="A0AAE3QU75"/>
<dbReference type="RefSeq" id="WP_313988251.1">
    <property type="nucleotide sequence ID" value="NZ_JASJOS010000021.1"/>
</dbReference>
<dbReference type="EMBL" id="JASJOS010000021">
    <property type="protein sequence ID" value="MDJ1485547.1"/>
    <property type="molecule type" value="Genomic_DNA"/>
</dbReference>
<dbReference type="Proteomes" id="UP001241110">
    <property type="component" value="Unassembled WGS sequence"/>
</dbReference>
<proteinExistence type="predicted"/>
<reference evidence="2" key="1">
    <citation type="submission" date="2023-05" db="EMBL/GenBank/DDBJ databases">
        <authorList>
            <person name="Zhang X."/>
        </authorList>
    </citation>
    <scope>NUCLEOTIDE SEQUENCE</scope>
    <source>
        <strain evidence="2">YF14B1</strain>
    </source>
</reference>
<evidence type="ECO:0000259" key="1">
    <source>
        <dbReference type="Pfam" id="PF21781"/>
    </source>
</evidence>
<protein>
    <recommendedName>
        <fullName evidence="1">DUF6876 domain-containing protein</fullName>
    </recommendedName>
</protein>
<evidence type="ECO:0000313" key="3">
    <source>
        <dbReference type="Proteomes" id="UP001241110"/>
    </source>
</evidence>
<accession>A0AAE3QU75</accession>
<gene>
    <name evidence="2" type="ORF">QNI16_33970</name>
</gene>
<comment type="caution">
    <text evidence="2">The sequence shown here is derived from an EMBL/GenBank/DDBJ whole genome shotgun (WGS) entry which is preliminary data.</text>
</comment>
<sequence length="102" mass="12204">MNRITATYSLASTIRMQYMAQTYNCYWLIDKILIEAALNKNLLKEDFQVWKLTWLREDVFELHCSDGNDRELFKEVIPYSDFVASHLTLWFSDRVLLLPSEY</sequence>
<organism evidence="2 3">
    <name type="scientific">Xanthocytophaga flava</name>
    <dbReference type="NCBI Taxonomy" id="3048013"/>
    <lineage>
        <taxon>Bacteria</taxon>
        <taxon>Pseudomonadati</taxon>
        <taxon>Bacteroidota</taxon>
        <taxon>Cytophagia</taxon>
        <taxon>Cytophagales</taxon>
        <taxon>Rhodocytophagaceae</taxon>
        <taxon>Xanthocytophaga</taxon>
    </lineage>
</organism>
<feature type="domain" description="DUF6876" evidence="1">
    <location>
        <begin position="16"/>
        <end position="102"/>
    </location>
</feature>
<evidence type="ECO:0000313" key="2">
    <source>
        <dbReference type="EMBL" id="MDJ1485547.1"/>
    </source>
</evidence>
<dbReference type="Pfam" id="PF21781">
    <property type="entry name" value="DUF6876"/>
    <property type="match status" value="1"/>
</dbReference>
<name>A0AAE3QU75_9BACT</name>